<evidence type="ECO:0000313" key="7">
    <source>
        <dbReference type="Proteomes" id="UP001161094"/>
    </source>
</evidence>
<sequence length="417" mass="46454">MSKADKIKRLEISTPQGESGLLEKESRFVFNYTHPEQDREVSLIMPHRAESYADTALPPIFAMNRPEGYLYEKLWERFGKAVTLDDMRLLALTGSNQIGRLRYREPGREMPPLRPEVGLSTLLASGASVELFDHLVSAYLTSGISGFQPKVLMPDAEGVAGQAIIDKSTTFTPDLIVKAAGEDYAFLAQNEFLCMSAAKKAGIRVPDFWLSDDGSLFVMRRFDLDGGQQLGFEDMAVLLRKTAREKYLSSYETIAQLIGLLCGANRNESLARFFDYVTLSVLVRNGDAHLKNFGLLYRHPGAAPATLAPLFDVVTTSVYDFEDPQSGRILSDRTLALKLNKKREYPTRKALLQFGRTVCGVAQPEAVIDRIATAMQEVLHDEKHRVDGDFLGRMRKEWEGGCDAVRPAMVFQGGRAS</sequence>
<dbReference type="GO" id="GO:0005829">
    <property type="term" value="C:cytosol"/>
    <property type="evidence" value="ECO:0007669"/>
    <property type="project" value="TreeGrafter"/>
</dbReference>
<protein>
    <submittedName>
        <fullName evidence="6">Type II toxin-antitoxin system HipA family toxin</fullName>
    </submittedName>
</protein>
<evidence type="ECO:0000259" key="5">
    <source>
        <dbReference type="Pfam" id="PF13657"/>
    </source>
</evidence>
<dbReference type="PANTHER" id="PTHR37419">
    <property type="entry name" value="SERINE/THREONINE-PROTEIN KINASE TOXIN HIPA"/>
    <property type="match status" value="1"/>
</dbReference>
<name>A0AA42LSA9_9BURK</name>
<proteinExistence type="inferred from homology"/>
<feature type="domain" description="HipA-like C-terminal" evidence="4">
    <location>
        <begin position="143"/>
        <end position="376"/>
    </location>
</feature>
<dbReference type="RefSeq" id="WP_279996562.1">
    <property type="nucleotide sequence ID" value="NZ_JAOCDZ010000017.1"/>
</dbReference>
<gene>
    <name evidence="6" type="ORF">N5D93_22150</name>
</gene>
<evidence type="ECO:0000256" key="3">
    <source>
        <dbReference type="ARBA" id="ARBA00022777"/>
    </source>
</evidence>
<dbReference type="Proteomes" id="UP001161094">
    <property type="component" value="Unassembled WGS sequence"/>
</dbReference>
<reference evidence="6" key="1">
    <citation type="submission" date="2022-09" db="EMBL/GenBank/DDBJ databases">
        <title>Intensive care unit water sources are persistently colonized with multi-drug resistant bacteria and are the site of extensive horizontal gene transfer of antibiotic resistance genes.</title>
        <authorList>
            <person name="Diorio-Toth L."/>
        </authorList>
    </citation>
    <scope>NUCLEOTIDE SEQUENCE</scope>
    <source>
        <strain evidence="6">GD03843</strain>
    </source>
</reference>
<organism evidence="6 7">
    <name type="scientific">Achromobacter spanius</name>
    <dbReference type="NCBI Taxonomy" id="217203"/>
    <lineage>
        <taxon>Bacteria</taxon>
        <taxon>Pseudomonadati</taxon>
        <taxon>Pseudomonadota</taxon>
        <taxon>Betaproteobacteria</taxon>
        <taxon>Burkholderiales</taxon>
        <taxon>Alcaligenaceae</taxon>
        <taxon>Achromobacter</taxon>
    </lineage>
</organism>
<comment type="similarity">
    <text evidence="1">Belongs to the HipA Ser/Thr kinase family.</text>
</comment>
<dbReference type="PROSITE" id="PS00018">
    <property type="entry name" value="EF_HAND_1"/>
    <property type="match status" value="1"/>
</dbReference>
<evidence type="ECO:0000256" key="1">
    <source>
        <dbReference type="ARBA" id="ARBA00010164"/>
    </source>
</evidence>
<evidence type="ECO:0000256" key="2">
    <source>
        <dbReference type="ARBA" id="ARBA00022679"/>
    </source>
</evidence>
<dbReference type="Gene3D" id="1.10.1070.20">
    <property type="match status" value="1"/>
</dbReference>
<dbReference type="PANTHER" id="PTHR37419:SF1">
    <property type="entry name" value="SERINE_THREONINE-PROTEIN KINASE TOXIN HIPA"/>
    <property type="match status" value="1"/>
</dbReference>
<dbReference type="Pfam" id="PF07804">
    <property type="entry name" value="HipA_C"/>
    <property type="match status" value="1"/>
</dbReference>
<feature type="domain" description="HipA N-terminal subdomain 1" evidence="5">
    <location>
        <begin position="11"/>
        <end position="103"/>
    </location>
</feature>
<dbReference type="InterPro" id="IPR017508">
    <property type="entry name" value="HipA_N1"/>
</dbReference>
<dbReference type="InterPro" id="IPR012893">
    <property type="entry name" value="HipA-like_C"/>
</dbReference>
<evidence type="ECO:0000259" key="4">
    <source>
        <dbReference type="Pfam" id="PF07804"/>
    </source>
</evidence>
<dbReference type="Pfam" id="PF13657">
    <property type="entry name" value="Couple_hipA"/>
    <property type="match status" value="1"/>
</dbReference>
<dbReference type="InterPro" id="IPR018247">
    <property type="entry name" value="EF_Hand_1_Ca_BS"/>
</dbReference>
<keyword evidence="2" id="KW-0808">Transferase</keyword>
<dbReference type="AlphaFoldDB" id="A0AA42LSA9"/>
<evidence type="ECO:0000313" key="6">
    <source>
        <dbReference type="EMBL" id="MDH0738538.1"/>
    </source>
</evidence>
<keyword evidence="3" id="KW-0418">Kinase</keyword>
<accession>A0AA42LSA9</accession>
<comment type="caution">
    <text evidence="6">The sequence shown here is derived from an EMBL/GenBank/DDBJ whole genome shotgun (WGS) entry which is preliminary data.</text>
</comment>
<dbReference type="InterPro" id="IPR052028">
    <property type="entry name" value="HipA_Ser/Thr_kinase"/>
</dbReference>
<dbReference type="GO" id="GO:0004674">
    <property type="term" value="F:protein serine/threonine kinase activity"/>
    <property type="evidence" value="ECO:0007669"/>
    <property type="project" value="TreeGrafter"/>
</dbReference>
<dbReference type="EMBL" id="JAOCDZ010000017">
    <property type="protein sequence ID" value="MDH0738538.1"/>
    <property type="molecule type" value="Genomic_DNA"/>
</dbReference>